<evidence type="ECO:0000313" key="4">
    <source>
        <dbReference type="EMBL" id="RDB16310.1"/>
    </source>
</evidence>
<dbReference type="InterPro" id="IPR045338">
    <property type="entry name" value="DUF6535"/>
</dbReference>
<feature type="transmembrane region" description="Helical" evidence="2">
    <location>
        <begin position="311"/>
        <end position="331"/>
    </location>
</feature>
<feature type="region of interest" description="Disordered" evidence="1">
    <location>
        <begin position="30"/>
        <end position="69"/>
    </location>
</feature>
<dbReference type="Pfam" id="PF20153">
    <property type="entry name" value="DUF6535"/>
    <property type="match status" value="1"/>
</dbReference>
<gene>
    <name evidence="4" type="ORF">Hypma_003039</name>
</gene>
<evidence type="ECO:0000256" key="2">
    <source>
        <dbReference type="SAM" id="Phobius"/>
    </source>
</evidence>
<reference evidence="4" key="1">
    <citation type="submission" date="2018-04" db="EMBL/GenBank/DDBJ databases">
        <title>Whole genome sequencing of Hypsizygus marmoreus.</title>
        <authorList>
            <person name="Choi I.-G."/>
            <person name="Min B."/>
            <person name="Kim J.-G."/>
            <person name="Kim S."/>
            <person name="Oh Y.-L."/>
            <person name="Kong W.-S."/>
            <person name="Park H."/>
            <person name="Jeong J."/>
            <person name="Song E.-S."/>
        </authorList>
    </citation>
    <scope>NUCLEOTIDE SEQUENCE [LARGE SCALE GENOMIC DNA]</scope>
    <source>
        <strain evidence="4">51987-8</strain>
    </source>
</reference>
<keyword evidence="2" id="KW-0472">Membrane</keyword>
<feature type="domain" description="DUF6535" evidence="3">
    <location>
        <begin position="287"/>
        <end position="383"/>
    </location>
</feature>
<sequence length="391" mass="43108">MERIVLDEPTVVLFATRAISGIALGEKGELMSTTPAGKPRRASRSDIVSFNANNRSPSPFGPRRRESRDSFNSELEGWHFSRANTPDPDRIFGRRSPDSSDIQIVIDPVQEPPALSALSVDAEPTPYHTPREAFQNVEGAEPAGGPTTPPKRRMPYIDNMDENIWTESNVPYRLEPLPSDWGPYTASEEWGTINKPSAPAARMVSFNQKSALRNVNPALSTLGALIRPSGQIKVNKVMDSLAHPTIQASNERKHAKHIPKTVLEPELSSVAHSIGTSSGIPEDSTIWTDYVNEAEQQDHEQIANWNQMMDVLLVFAALFSAILTAFIIEVYKVLKPDPQDLTVDLLRNISISLQASLQNSLPSESVLSPQFIPSSGYMWVNGLCNGYNSIL</sequence>
<comment type="caution">
    <text evidence="4">The sequence shown here is derived from an EMBL/GenBank/DDBJ whole genome shotgun (WGS) entry which is preliminary data.</text>
</comment>
<evidence type="ECO:0000256" key="1">
    <source>
        <dbReference type="SAM" id="MobiDB-lite"/>
    </source>
</evidence>
<feature type="compositionally biased region" description="Polar residues" evidence="1">
    <location>
        <begin position="46"/>
        <end position="57"/>
    </location>
</feature>
<feature type="region of interest" description="Disordered" evidence="1">
    <location>
        <begin position="137"/>
        <end position="156"/>
    </location>
</feature>
<dbReference type="OrthoDB" id="3221808at2759"/>
<dbReference type="EMBL" id="LUEZ02000126">
    <property type="protein sequence ID" value="RDB16310.1"/>
    <property type="molecule type" value="Genomic_DNA"/>
</dbReference>
<proteinExistence type="predicted"/>
<dbReference type="AlphaFoldDB" id="A0A369J571"/>
<protein>
    <recommendedName>
        <fullName evidence="3">DUF6535 domain-containing protein</fullName>
    </recommendedName>
</protein>
<evidence type="ECO:0000259" key="3">
    <source>
        <dbReference type="Pfam" id="PF20153"/>
    </source>
</evidence>
<organism evidence="4 5">
    <name type="scientific">Hypsizygus marmoreus</name>
    <name type="common">White beech mushroom</name>
    <name type="synonym">Agaricus marmoreus</name>
    <dbReference type="NCBI Taxonomy" id="39966"/>
    <lineage>
        <taxon>Eukaryota</taxon>
        <taxon>Fungi</taxon>
        <taxon>Dikarya</taxon>
        <taxon>Basidiomycota</taxon>
        <taxon>Agaricomycotina</taxon>
        <taxon>Agaricomycetes</taxon>
        <taxon>Agaricomycetidae</taxon>
        <taxon>Agaricales</taxon>
        <taxon>Tricholomatineae</taxon>
        <taxon>Lyophyllaceae</taxon>
        <taxon>Hypsizygus</taxon>
    </lineage>
</organism>
<dbReference type="Proteomes" id="UP000076154">
    <property type="component" value="Unassembled WGS sequence"/>
</dbReference>
<keyword evidence="2" id="KW-1133">Transmembrane helix</keyword>
<dbReference type="InParanoid" id="A0A369J571"/>
<name>A0A369J571_HYPMA</name>
<accession>A0A369J571</accession>
<keyword evidence="5" id="KW-1185">Reference proteome</keyword>
<keyword evidence="2" id="KW-0812">Transmembrane</keyword>
<evidence type="ECO:0000313" key="5">
    <source>
        <dbReference type="Proteomes" id="UP000076154"/>
    </source>
</evidence>